<dbReference type="InterPro" id="IPR051263">
    <property type="entry name" value="C-type_cytochrome_biogenesis"/>
</dbReference>
<dbReference type="InterPro" id="IPR056413">
    <property type="entry name" value="TPR_CcmH_CycH"/>
</dbReference>
<proteinExistence type="predicted"/>
<dbReference type="PANTHER" id="PTHR47870">
    <property type="entry name" value="CYTOCHROME C-TYPE BIOGENESIS PROTEIN CCMH"/>
    <property type="match status" value="1"/>
</dbReference>
<dbReference type="EMBL" id="SNXW01000001">
    <property type="protein sequence ID" value="TDP88028.1"/>
    <property type="molecule type" value="Genomic_DNA"/>
</dbReference>
<dbReference type="SUPFAM" id="SSF48452">
    <property type="entry name" value="TPR-like"/>
    <property type="match status" value="1"/>
</dbReference>
<keyword evidence="6" id="KW-0812">Transmembrane</keyword>
<feature type="domain" description="Cytochrome c-type biogenesis protein H TPR" evidence="7">
    <location>
        <begin position="110"/>
        <end position="240"/>
    </location>
</feature>
<evidence type="ECO:0000256" key="2">
    <source>
        <dbReference type="ARBA" id="ARBA00022748"/>
    </source>
</evidence>
<keyword evidence="6" id="KW-0472">Membrane</keyword>
<dbReference type="Pfam" id="PF23914">
    <property type="entry name" value="TPR_CcmH_CycH"/>
    <property type="match status" value="1"/>
</dbReference>
<keyword evidence="2" id="KW-0201">Cytochrome c-type biogenesis</keyword>
<keyword evidence="3 4" id="KW-0802">TPR repeat</keyword>
<dbReference type="Proteomes" id="UP000294593">
    <property type="component" value="Unassembled WGS sequence"/>
</dbReference>
<evidence type="ECO:0000313" key="8">
    <source>
        <dbReference type="EMBL" id="TDP88028.1"/>
    </source>
</evidence>
<feature type="compositionally biased region" description="Low complexity" evidence="5">
    <location>
        <begin position="79"/>
        <end position="98"/>
    </location>
</feature>
<evidence type="ECO:0000256" key="6">
    <source>
        <dbReference type="SAM" id="Phobius"/>
    </source>
</evidence>
<reference evidence="8 9" key="1">
    <citation type="submission" date="2019-03" db="EMBL/GenBank/DDBJ databases">
        <title>Genomic Encyclopedia of Type Strains, Phase IV (KMG-IV): sequencing the most valuable type-strain genomes for metagenomic binning, comparative biology and taxonomic classification.</title>
        <authorList>
            <person name="Goeker M."/>
        </authorList>
    </citation>
    <scope>NUCLEOTIDE SEQUENCE [LARGE SCALE GENOMIC DNA]</scope>
    <source>
        <strain evidence="8 9">DSM 11901</strain>
    </source>
</reference>
<dbReference type="PANTHER" id="PTHR47870:SF1">
    <property type="entry name" value="CYTOCHROME C-TYPE BIOGENESIS PROTEIN CCMH"/>
    <property type="match status" value="1"/>
</dbReference>
<dbReference type="OrthoDB" id="9776053at2"/>
<comment type="caution">
    <text evidence="8">The sequence shown here is derived from an EMBL/GenBank/DDBJ whole genome shotgun (WGS) entry which is preliminary data.</text>
</comment>
<dbReference type="RefSeq" id="WP_133605694.1">
    <property type="nucleotide sequence ID" value="NZ_SNXW01000001.1"/>
</dbReference>
<sequence>MTAFLLAALALMSLAAVFVVWPLWRTVPDDPAEAAVAPRRGVAIGLGTALAFFTAFMYAMVGTPAALLSQPDPTAEVLASTASDSAVSSPAPSQARPSTGQGPAGNAAGGMTPAQIEGMVSRLAQRLQQQPDDVAGWRMLVRSYETLGRYPQAVDAWRRLLALTPDDPDLLTDYAVTLGMSQGQSLAGEPEEALNRALRLNPQHVQALALSGSAAYERADYPRAIAQWRRILENVPADAEVRASIEGQIAKAQALAARGQNGRAGP</sequence>
<protein>
    <submittedName>
        <fullName evidence="8">Tetratricopeptide repeat protein</fullName>
    </submittedName>
</protein>
<organism evidence="8 9">
    <name type="scientific">Aquabacterium commune</name>
    <dbReference type="NCBI Taxonomy" id="70586"/>
    <lineage>
        <taxon>Bacteria</taxon>
        <taxon>Pseudomonadati</taxon>
        <taxon>Pseudomonadota</taxon>
        <taxon>Betaproteobacteria</taxon>
        <taxon>Burkholderiales</taxon>
        <taxon>Aquabacterium</taxon>
    </lineage>
</organism>
<dbReference type="InterPro" id="IPR019734">
    <property type="entry name" value="TPR_rpt"/>
</dbReference>
<evidence type="ECO:0000256" key="5">
    <source>
        <dbReference type="SAM" id="MobiDB-lite"/>
    </source>
</evidence>
<feature type="region of interest" description="Disordered" evidence="5">
    <location>
        <begin position="79"/>
        <end position="112"/>
    </location>
</feature>
<dbReference type="PROSITE" id="PS50005">
    <property type="entry name" value="TPR"/>
    <property type="match status" value="1"/>
</dbReference>
<evidence type="ECO:0000256" key="4">
    <source>
        <dbReference type="PROSITE-ProRule" id="PRU00339"/>
    </source>
</evidence>
<name>A0A4V3CWX5_9BURK</name>
<feature type="repeat" description="TPR" evidence="4">
    <location>
        <begin position="134"/>
        <end position="167"/>
    </location>
</feature>
<dbReference type="AlphaFoldDB" id="A0A4V3CWX5"/>
<keyword evidence="1" id="KW-0677">Repeat</keyword>
<keyword evidence="6" id="KW-1133">Transmembrane helix</keyword>
<evidence type="ECO:0000256" key="3">
    <source>
        <dbReference type="ARBA" id="ARBA00022803"/>
    </source>
</evidence>
<dbReference type="GO" id="GO:0017004">
    <property type="term" value="P:cytochrome complex assembly"/>
    <property type="evidence" value="ECO:0007669"/>
    <property type="project" value="UniProtKB-KW"/>
</dbReference>
<accession>A0A4V3CWX5</accession>
<dbReference type="Gene3D" id="1.25.40.10">
    <property type="entry name" value="Tetratricopeptide repeat domain"/>
    <property type="match status" value="1"/>
</dbReference>
<evidence type="ECO:0000256" key="1">
    <source>
        <dbReference type="ARBA" id="ARBA00022737"/>
    </source>
</evidence>
<evidence type="ECO:0000313" key="9">
    <source>
        <dbReference type="Proteomes" id="UP000294593"/>
    </source>
</evidence>
<keyword evidence="9" id="KW-1185">Reference proteome</keyword>
<evidence type="ECO:0000259" key="7">
    <source>
        <dbReference type="Pfam" id="PF23914"/>
    </source>
</evidence>
<dbReference type="InterPro" id="IPR011990">
    <property type="entry name" value="TPR-like_helical_dom_sf"/>
</dbReference>
<gene>
    <name evidence="8" type="ORF">EV672_101164</name>
</gene>
<feature type="transmembrane region" description="Helical" evidence="6">
    <location>
        <begin position="39"/>
        <end position="61"/>
    </location>
</feature>